<name>A0ACC1A1D9_9ROSI</name>
<keyword evidence="2" id="KW-1185">Reference proteome</keyword>
<accession>A0ACC1A1D9</accession>
<comment type="caution">
    <text evidence="1">The sequence shown here is derived from an EMBL/GenBank/DDBJ whole genome shotgun (WGS) entry which is preliminary data.</text>
</comment>
<dbReference type="Proteomes" id="UP001164250">
    <property type="component" value="Chromosome 12"/>
</dbReference>
<sequence length="202" mass="23204">MTNQSISGIFRCGEENLFISFIYAKCNSIGRRDLWQSLELVDPKDDPWLVVGDFNVIREDSERVGGHPQPIRAMEEFNNCIDHYGLLDMQVTGRRLSWCNGHEGHTRSWARLDRAPINIHYANRFPSACFEYLNRRTSDHCPMLIHVQKQEVDLTPLIQKSVSEENNLVLVLAPTETEVLAAMKSIPKESSPGQGWFWFLSI</sequence>
<protein>
    <submittedName>
        <fullName evidence="1">Uncharacterized protein</fullName>
    </submittedName>
</protein>
<dbReference type="EMBL" id="CM047908">
    <property type="protein sequence ID" value="KAJ0081099.1"/>
    <property type="molecule type" value="Genomic_DNA"/>
</dbReference>
<reference evidence="2" key="1">
    <citation type="journal article" date="2023" name="G3 (Bethesda)">
        <title>Genome assembly and association tests identify interacting loci associated with vigor, precocity, and sex in interspecific pistachio rootstocks.</title>
        <authorList>
            <person name="Palmer W."/>
            <person name="Jacygrad E."/>
            <person name="Sagayaradj S."/>
            <person name="Cavanaugh K."/>
            <person name="Han R."/>
            <person name="Bertier L."/>
            <person name="Beede B."/>
            <person name="Kafkas S."/>
            <person name="Golino D."/>
            <person name="Preece J."/>
            <person name="Michelmore R."/>
        </authorList>
    </citation>
    <scope>NUCLEOTIDE SEQUENCE [LARGE SCALE GENOMIC DNA]</scope>
</reference>
<gene>
    <name evidence="1" type="ORF">Patl1_12280</name>
</gene>
<evidence type="ECO:0000313" key="2">
    <source>
        <dbReference type="Proteomes" id="UP001164250"/>
    </source>
</evidence>
<evidence type="ECO:0000313" key="1">
    <source>
        <dbReference type="EMBL" id="KAJ0081099.1"/>
    </source>
</evidence>
<organism evidence="1 2">
    <name type="scientific">Pistacia atlantica</name>
    <dbReference type="NCBI Taxonomy" id="434234"/>
    <lineage>
        <taxon>Eukaryota</taxon>
        <taxon>Viridiplantae</taxon>
        <taxon>Streptophyta</taxon>
        <taxon>Embryophyta</taxon>
        <taxon>Tracheophyta</taxon>
        <taxon>Spermatophyta</taxon>
        <taxon>Magnoliopsida</taxon>
        <taxon>eudicotyledons</taxon>
        <taxon>Gunneridae</taxon>
        <taxon>Pentapetalae</taxon>
        <taxon>rosids</taxon>
        <taxon>malvids</taxon>
        <taxon>Sapindales</taxon>
        <taxon>Anacardiaceae</taxon>
        <taxon>Pistacia</taxon>
    </lineage>
</organism>
<proteinExistence type="predicted"/>